<evidence type="ECO:0000313" key="10">
    <source>
        <dbReference type="EMBL" id="SNX48945.1"/>
    </source>
</evidence>
<dbReference type="Pfam" id="PF00353">
    <property type="entry name" value="HemolysinCabind"/>
    <property type="match status" value="1"/>
</dbReference>
<dbReference type="InterPro" id="IPR013783">
    <property type="entry name" value="Ig-like_fold"/>
</dbReference>
<dbReference type="SMART" id="SM00112">
    <property type="entry name" value="CA"/>
    <property type="match status" value="4"/>
</dbReference>
<keyword evidence="3" id="KW-0677">Repeat</keyword>
<keyword evidence="5" id="KW-0130">Cell adhesion</keyword>
<name>A0A240ELU0_9VIBR</name>
<evidence type="ECO:0000256" key="3">
    <source>
        <dbReference type="ARBA" id="ARBA00022737"/>
    </source>
</evidence>
<feature type="compositionally biased region" description="Basic and acidic residues" evidence="8">
    <location>
        <begin position="1398"/>
        <end position="1411"/>
    </location>
</feature>
<dbReference type="InterPro" id="IPR050971">
    <property type="entry name" value="Cadherin-domain_protein"/>
</dbReference>
<dbReference type="OrthoDB" id="9813456at2"/>
<feature type="region of interest" description="Disordered" evidence="8">
    <location>
        <begin position="1398"/>
        <end position="1437"/>
    </location>
</feature>
<dbReference type="Proteomes" id="UP000219336">
    <property type="component" value="Unassembled WGS sequence"/>
</dbReference>
<protein>
    <submittedName>
        <fullName evidence="10">Serralysin G</fullName>
        <ecNumber evidence="10">3.4.24.40</ecNumber>
    </submittedName>
</protein>
<evidence type="ECO:0000256" key="5">
    <source>
        <dbReference type="ARBA" id="ARBA00022889"/>
    </source>
</evidence>
<dbReference type="Gene3D" id="2.60.40.10">
    <property type="entry name" value="Immunoglobulins"/>
    <property type="match status" value="24"/>
</dbReference>
<dbReference type="InterPro" id="IPR010221">
    <property type="entry name" value="VCBS_dom"/>
</dbReference>
<feature type="domain" description="Cadherin" evidence="9">
    <location>
        <begin position="1525"/>
        <end position="1620"/>
    </location>
</feature>
<dbReference type="InterPro" id="IPR040853">
    <property type="entry name" value="RapA2_cadherin-like"/>
</dbReference>
<dbReference type="EMBL" id="OANU01000041">
    <property type="protein sequence ID" value="SNX48945.1"/>
    <property type="molecule type" value="Genomic_DNA"/>
</dbReference>
<dbReference type="GO" id="GO:0016787">
    <property type="term" value="F:hydrolase activity"/>
    <property type="evidence" value="ECO:0007669"/>
    <property type="project" value="UniProtKB-KW"/>
</dbReference>
<evidence type="ECO:0000256" key="2">
    <source>
        <dbReference type="ARBA" id="ARBA00022692"/>
    </source>
</evidence>
<feature type="domain" description="Cadherin" evidence="9">
    <location>
        <begin position="614"/>
        <end position="730"/>
    </location>
</feature>
<accession>A0A240ELU0</accession>
<dbReference type="GO" id="GO:0005911">
    <property type="term" value="C:cell-cell junction"/>
    <property type="evidence" value="ECO:0007669"/>
    <property type="project" value="TreeGrafter"/>
</dbReference>
<proteinExistence type="predicted"/>
<feature type="domain" description="Cadherin" evidence="9">
    <location>
        <begin position="3035"/>
        <end position="3132"/>
    </location>
</feature>
<dbReference type="GO" id="GO:0016020">
    <property type="term" value="C:membrane"/>
    <property type="evidence" value="ECO:0007669"/>
    <property type="project" value="UniProtKB-SubCell"/>
</dbReference>
<gene>
    <name evidence="10" type="primary">prtG</name>
    <name evidence="10" type="ORF">VTH8203_02582</name>
</gene>
<feature type="compositionally biased region" description="Basic and acidic residues" evidence="8">
    <location>
        <begin position="1425"/>
        <end position="1436"/>
    </location>
</feature>
<dbReference type="PROSITE" id="PS00330">
    <property type="entry name" value="HEMOLYSIN_CALCIUM"/>
    <property type="match status" value="1"/>
</dbReference>
<feature type="domain" description="Cadherin" evidence="9">
    <location>
        <begin position="1170"/>
        <end position="1286"/>
    </location>
</feature>
<dbReference type="PANTHER" id="PTHR24025">
    <property type="entry name" value="DESMOGLEIN FAMILY MEMBER"/>
    <property type="match status" value="1"/>
</dbReference>
<keyword evidence="4" id="KW-0106">Calcium</keyword>
<dbReference type="InterPro" id="IPR001343">
    <property type="entry name" value="Hemolysn_Ca-bd"/>
</dbReference>
<keyword evidence="7" id="KW-0472">Membrane</keyword>
<comment type="subcellular location">
    <subcellularLocation>
        <location evidence="1">Membrane</location>
    </subcellularLocation>
</comment>
<evidence type="ECO:0000313" key="11">
    <source>
        <dbReference type="Proteomes" id="UP000219336"/>
    </source>
</evidence>
<evidence type="ECO:0000256" key="7">
    <source>
        <dbReference type="ARBA" id="ARBA00023136"/>
    </source>
</evidence>
<evidence type="ECO:0000256" key="8">
    <source>
        <dbReference type="SAM" id="MobiDB-lite"/>
    </source>
</evidence>
<dbReference type="PROSITE" id="PS50268">
    <property type="entry name" value="CADHERIN_2"/>
    <property type="match status" value="7"/>
</dbReference>
<evidence type="ECO:0000256" key="1">
    <source>
        <dbReference type="ARBA" id="ARBA00004370"/>
    </source>
</evidence>
<keyword evidence="11" id="KW-1185">Reference proteome</keyword>
<reference evidence="11" key="1">
    <citation type="submission" date="2016-06" db="EMBL/GenBank/DDBJ databases">
        <authorList>
            <person name="Rodrigo-Torres L."/>
            <person name="Arahal R.D."/>
            <person name="Lucena T."/>
        </authorList>
    </citation>
    <scope>NUCLEOTIDE SEQUENCE [LARGE SCALE GENOMIC DNA]</scope>
    <source>
        <strain evidence="11">CECT8203</strain>
    </source>
</reference>
<dbReference type="GO" id="GO:0005509">
    <property type="term" value="F:calcium ion binding"/>
    <property type="evidence" value="ECO:0007669"/>
    <property type="project" value="InterPro"/>
</dbReference>
<organism evidence="10 11">
    <name type="scientific">Vibrio thalassae</name>
    <dbReference type="NCBI Taxonomy" id="1243014"/>
    <lineage>
        <taxon>Bacteria</taxon>
        <taxon>Pseudomonadati</taxon>
        <taxon>Pseudomonadota</taxon>
        <taxon>Gammaproteobacteria</taxon>
        <taxon>Vibrionales</taxon>
        <taxon>Vibrionaceae</taxon>
        <taxon>Vibrio</taxon>
    </lineage>
</organism>
<feature type="domain" description="Cadherin" evidence="9">
    <location>
        <begin position="406"/>
        <end position="504"/>
    </location>
</feature>
<feature type="region of interest" description="Disordered" evidence="8">
    <location>
        <begin position="2432"/>
        <end position="2451"/>
    </location>
</feature>
<sequence length="3886" mass="409272">MGIAALVGLANVTGTLVLDSQGKLVVLPEGVDPRPGDVVLEHVANQPSNELDGVKIAQVDVPSQGTSSSQLLGDQDALDIIVQIESGEDPTQNDDQATAAGDGISSSISDAATVEAITPEVLAATFFETTGLDPRSLNNTQTNTLLDIFSNAAPVTVFDSRNYDEESQNGELNLDFPTDPNGDPLTLIVTEIPKLGTLTLADGTPVKVGQQLTQAEFEGLQFDAPMEYTVGEDAGQFTYTVDDGRGEINSVQSGGVTITINPINDIPVIVELGEGSVDESGHFDNGDVDAGNDTAIGQVLATDNDTDAVLAYSVANPSDQYGSISMDSQTGEWVYTLDNDSAATQALAEGQTVTSEFTVLVTDDKGAQVTDTIVITITGTNDKPEFSASSENTGSVVEAGHDAAGNTEAGSPVAQGTLQAEDIDAGSQLKFSVQNGNSEYGKLVLQEDGQWTFTLDNTATATQTLNAGDSIDITFPVVVTDEFGAVSSDTLTITITGTNDLPTIVSGSTGTLTEDFDANSSDNLVATDKLVIRDVDAGEEVFNAGVATPVGANWGTLSIQADGTWTYTLDNSLDAVQALDVGDQRIEEFTVTSADGTVHTIAVTIHGTEDETVITGPTTDTVKEDTNVDTGLLIAGDNLSLSISDKDAGENKFSTVVTKVANDHGQQPLGTLTITEDGDWSYQVSNSLPGVQELGEGETRIERFTVTSIDGSKTETIEVTIQGTNDAPIIAGDDVGSVTEDFNVQSANRLTDNGQLTISDVDAGEAKFQTRVTPVGTVVGSLTITASGAWSYEVDNTNSAVQSLGEGETLTETFQVLSEDGTPHNIVVTIHGVNDVPTITSGDSVLAQEDVMVDGDGNIVAQNTLVISDDDAGEEVFNAGVATPVGTTLGSLSINAAGEWTYKVDNGLAQIQALDVNTSLTESFIVTSADGTQHQIDVTINGTEDPTIISNYEPGAVIEDTAGILTDSGALSITDLDTGEALFSTTVTRLTNSDDQSPLGTLTIDANGNWHYSVDNSLEGVQELGEGVTREEVFQVTSIDGSVTQNIVVTITGVDGAPAIVKGASGSVTEDVGANSSGNLVATDKLVITDEDAGEEVFQAGDAIPVGTTWGTLSIQADGTWTYTLDNSLDAVQALDVGDQRIEEFTVTSADGTVHTIAVTIHGTEDETVITGPTTDTVTEDTNVDTGLLIAGDNLSLSISDKDAGENKFSTAVTKVVNDHGQQPLGTLTITEDGDWSYQVSNSLPGVRELGEGETRIERFTVTSIDGSKTETIEVTIHGTNDKPTISGTNTGDVVEDRQITNEGGTKFITDGGSLRIVDIDANESHFNTNVESIGSTLGTLTINAQGDWDYKVDTKLKAIQSLAVDETMQESFRVYSADGSTSEVITIIITGTNDRPSIKGDKAGSVKENAESINSEVSTTGDLNPKDKDTSDTHEWSLLGSSEGKYGSFTIDPNSGTWKYILDNDKADSLSEGQIEKEVFTVQVDDGNGGTRTQNITITVEGTNDTFTLNGDSSATLTEDLHTVEDGVIAVSDIDIDDQFTWTVLNPNGNLGTLTVDQNGKWTYSLDKDSAEKLEQGVLYPSGSENGEHVFQIQVTDGTATKVFDVNIDVIGTNDAPEITGTRTAELYEVNGYGQSVTHDLSTGDPDLNETESWQINDANSGVGTYGSLVLDQNGEWTYTLGVTEAQKAAVDALPHDAIVKESFSITLTDKYAATNTKDITITIHGDNDRPIIGGDLSGAVTEDVHPNNDATQDITVTGTLTDGDVDAGDDHTWSLNTPKGQYGTISIDPDTGEWTYVLNNNNPSVQALRPGDAALTETFTVTVKDDSGQSDSTATQTITINISGTNDAPELSGATTGSVIEDTPGREVATGNLAVSDVDSTDTHTWQVQGENPVNGKATGIYGQLSVDENGKWTYELDSDSLATRSIPPGMTVTDTFQVVVTDAGGLTDTATVTVSVAGTNSEPEIVVKPEYTVIEDGAALSGTIIAGIPTQDQLDNNVIGGGDPDQGELVSWSVIQNGQYGSFTIDEATGTWTYVLNNNHPDVDSLDKGDILPGGDTIQIRVRDKYGVESIQEIKIVIEGENDAPNITGATVGSISEDAIEAGQNTATGLLSPGDVDADDTHIWALTDPNNGRGEYGTLTLGSDGQWTFTYDQPSKLAEIKALKPGQVVTDTFEVTVTDSHGEKSTETVTIRIEGQNDAPTVSGDVSGTFVEDNGTDDPSDDLTPVTGQAVLTDLDNGDSAEFVIADGQTHSVYTGLRGDLSIDKDGNWEFTPKNDLLQALAEGETQTEVFTVVAKDKNGATITQDITITIEGRNDVPVIHGESTGTVVEDGTKDVFGVDLTRVEGQLVATDVDNNSSIHAWSIESSGVGQYGTLTLDNNGKWTYVIDNTKKATQDLQVGQTAQEIFYVIATDNNGGVSERIPVVIDVIGQHDPSGNGGDGGSGAKVDDSQLNVIEDDKLTDTDNDSDASNPLQGVLTTNPINGGIYGHLEASNGKWTYVLNNDSPFTQGLEEGQTATETWRVIDENGNYVEVTVTIEGKADKPEITYETDSTHPQNDTILLGEATEDVTTSMSGLLGVDDPDLGDTHVWGIDGNSVGQYGTLSINPDTGEWTYILKPGVDIPAGEEVFDTFVVRVTDTDVNEGASTASDTREVKIKIIGSAEDSYQGDTKIVVETITATEDNGESGELGTGAEEVVISGGPLSLDPSIGLGSQISWTLVDGQGTYGSITVSQDGSWAFTLDNDSRAVQSLQEGQVREDTFEVYAVDQYGKTVVDENGLPKTVEIVVNIHGQNDAPTLQAHVEETIVADDSDQTIAGRLTINDVDTQDRGHHTWTIAEDNVNSDYGTLTFNANGTWSFVVDPTNPDILALAADESIEQTWTVTVTDPKGETATQTLTINIKGDNQAPTMTTDDGSVKEDVLSGSEISVTKPIYLDDVDASDVVTLVPANLNGTYGNFVVDPVTNTWKYVLFNDQSHVQSLGEGVTVTEEFTIRATDKFGAEVTQIVEVMVTGSNDQPSVSGSASGSVSDTLGSTAAGKVTVSDVDIGDTHTFSVKQDSNLGTFTVDNKGNWKFVVDKNNPEIKALAKGQTKTIQVSVVATDSSGVTATEESNEHIITITIVGTNDAPQIVDIGEQMAIENTTTQLTGQFDSGDIDTMNVADSHHWQVVSGDPRGELTVDPVTGAWTFNLTGDFDYLSAGETLSSPLSYQVKVTDEHGALDTITVNFQVTGTNDAPSVVAANTVATGTVHEDPTGAESGVATGVVTIEDADQNDTHSYSLSGTGMVTEIQGTYGTLKLVAGDTPDSVKWEYVLDQSKADSLNDGPVTENFDLFIESMVGGVAQGDAIKQTIEVTVEGRNDAAMVTSDSQTQVETDAPLQMTGNLNSTDVDNSDDTFTVQSNHQGTYGTFSIDANGEWTFVANQSFDYLNVGQSIEETFAVTTIDGTVSTVKVTIQGTNDAPTISGDFAKGVQEGVTDSMSGTVNIVDVDSSVITRSLRNGVLNGDTYTATGQYGTLTFNIATGVWAYVLLAGSSNALAGDQTATETFYIEATDSAAGGDSVQPITITVTGNQGQRGDSALDDILTATVDDEWLFGNSIPASGGITADNDSQDSFRWETANLAGTDTIKDFDVRDFAATDPSVKHDVVDLTAVDFKADQQLTDQLSVKEESGDTVIEIHDSGTVLQSIVLEGVTLTALLGVSQMEVDSMTPTEVTLALHQSEQLTLPDQIRIGTDASETLIGTAESDVIYGGGGNDILTGGDGFDLFLFTEDSAGTTASPAEQTVTDFHIGDDKLDISDLLPEHDNLGDLLANITITVTDDPDDDTDPTTTISVTNNGEQTDITLQGIGWNDLGIADSNVMTDQGNHQSELLNQLDQLNIIKVDP</sequence>
<keyword evidence="2" id="KW-0812">Transmembrane</keyword>
<dbReference type="NCBIfam" id="TIGR01965">
    <property type="entry name" value="VCBS_repeat"/>
    <property type="match status" value="29"/>
</dbReference>
<dbReference type="PANTHER" id="PTHR24025:SF31">
    <property type="entry name" value="NEURAL-CADHERIN"/>
    <property type="match status" value="1"/>
</dbReference>
<dbReference type="EC" id="3.4.24.40" evidence="10"/>
<feature type="domain" description="Cadherin" evidence="9">
    <location>
        <begin position="294"/>
        <end position="386"/>
    </location>
</feature>
<keyword evidence="10" id="KW-0378">Hydrolase</keyword>
<dbReference type="Pfam" id="PF17803">
    <property type="entry name" value="Cadherin_4"/>
    <property type="match status" value="18"/>
</dbReference>
<evidence type="ECO:0000256" key="6">
    <source>
        <dbReference type="ARBA" id="ARBA00022989"/>
    </source>
</evidence>
<evidence type="ECO:0000256" key="4">
    <source>
        <dbReference type="ARBA" id="ARBA00022837"/>
    </source>
</evidence>
<evidence type="ECO:0000259" key="9">
    <source>
        <dbReference type="PROSITE" id="PS50268"/>
    </source>
</evidence>
<dbReference type="SUPFAM" id="SSF51120">
    <property type="entry name" value="beta-Roll"/>
    <property type="match status" value="1"/>
</dbReference>
<dbReference type="InterPro" id="IPR002126">
    <property type="entry name" value="Cadherin-like_dom"/>
</dbReference>
<feature type="compositionally biased region" description="Polar residues" evidence="8">
    <location>
        <begin position="1412"/>
        <end position="1423"/>
    </location>
</feature>
<dbReference type="RefSeq" id="WP_096994064.1">
    <property type="nucleotide sequence ID" value="NZ_JBHSII010000011.1"/>
</dbReference>
<dbReference type="InterPro" id="IPR011049">
    <property type="entry name" value="Serralysin-like_metalloprot_C"/>
</dbReference>
<dbReference type="InterPro" id="IPR018511">
    <property type="entry name" value="Hemolysin-typ_Ca-bd_CS"/>
</dbReference>
<feature type="domain" description="Cadherin" evidence="9">
    <location>
        <begin position="1853"/>
        <end position="1974"/>
    </location>
</feature>
<keyword evidence="6" id="KW-1133">Transmembrane helix</keyword>
<dbReference type="GO" id="GO:0007156">
    <property type="term" value="P:homophilic cell adhesion via plasma membrane adhesion molecules"/>
    <property type="evidence" value="ECO:0007669"/>
    <property type="project" value="InterPro"/>
</dbReference>